<feature type="domain" description="SLS1 C-terminal" evidence="4">
    <location>
        <begin position="485"/>
        <end position="739"/>
    </location>
</feature>
<dbReference type="Pfam" id="PF20776">
    <property type="entry name" value="SLS1_N"/>
    <property type="match status" value="1"/>
</dbReference>
<evidence type="ECO:0000256" key="1">
    <source>
        <dbReference type="SAM" id="MobiDB-lite"/>
    </source>
</evidence>
<protein>
    <submittedName>
        <fullName evidence="5">Uncharacterized protein</fullName>
    </submittedName>
</protein>
<comment type="caution">
    <text evidence="5">The sequence shown here is derived from an EMBL/GenBank/DDBJ whole genome shotgun (WGS) entry which is preliminary data.</text>
</comment>
<keyword evidence="6" id="KW-1185">Reference proteome</keyword>
<evidence type="ECO:0000313" key="5">
    <source>
        <dbReference type="EMBL" id="KAI6780017.1"/>
    </source>
</evidence>
<evidence type="ECO:0000259" key="3">
    <source>
        <dbReference type="Pfam" id="PF20777"/>
    </source>
</evidence>
<dbReference type="InterPro" id="IPR048401">
    <property type="entry name" value="SLS1_C"/>
</dbReference>
<reference evidence="5" key="2">
    <citation type="submission" date="2022-07" db="EMBL/GenBank/DDBJ databases">
        <authorList>
            <person name="Goncalves M.F.M."/>
            <person name="Hilario S."/>
            <person name="Van De Peer Y."/>
            <person name="Esteves A.C."/>
            <person name="Alves A."/>
        </authorList>
    </citation>
    <scope>NUCLEOTIDE SEQUENCE</scope>
    <source>
        <strain evidence="5">MUM 19.33</strain>
    </source>
</reference>
<dbReference type="Pfam" id="PF20778">
    <property type="entry name" value="SLS1_C"/>
    <property type="match status" value="1"/>
</dbReference>
<feature type="region of interest" description="Disordered" evidence="1">
    <location>
        <begin position="832"/>
        <end position="851"/>
    </location>
</feature>
<dbReference type="RefSeq" id="XP_051360873.1">
    <property type="nucleotide sequence ID" value="XM_051507958.1"/>
</dbReference>
<dbReference type="Pfam" id="PF20777">
    <property type="entry name" value="KH_SLS1_2"/>
    <property type="match status" value="1"/>
</dbReference>
<dbReference type="InterPro" id="IPR048748">
    <property type="entry name" value="SLS1_KH2"/>
</dbReference>
<feature type="region of interest" description="Disordered" evidence="1">
    <location>
        <begin position="51"/>
        <end position="140"/>
    </location>
</feature>
<dbReference type="AlphaFoldDB" id="A0A9Q0BBP9"/>
<name>A0A9Q0BBP9_9HYPO</name>
<dbReference type="EMBL" id="JAGIXG020000038">
    <property type="protein sequence ID" value="KAI6780017.1"/>
    <property type="molecule type" value="Genomic_DNA"/>
</dbReference>
<proteinExistence type="predicted"/>
<evidence type="ECO:0000259" key="4">
    <source>
        <dbReference type="Pfam" id="PF20778"/>
    </source>
</evidence>
<feature type="domain" description="SLS1 N-terminal" evidence="2">
    <location>
        <begin position="209"/>
        <end position="308"/>
    </location>
</feature>
<gene>
    <name evidence="5" type="ORF">J7T54_007493</name>
</gene>
<sequence>MLSRSICVKRICRSCCAGIAQRQIHRHLAPGDLSRRWNSSDAFEALLNARREEQAPKTTRRKGKKHVFADTASGWELAEEEATGTAETPEALSPGSTETPTNAPELPVAQSSEKLDKRPPEPSRPPISWDPLSKHRSHVSKGAKNLYRTKYLHQESMGLKALGEDLSAIIMNNPDTLRRPFEPIVMPKDAPEEPLDWDQLLEDETPADADAEDISRNIEAMRPRHSPVLSTREYDALSKKVNDAFLSEQLVRYITPRKESMTDFGSINVSFPWMKSLSRWTPMGDRTTSQSPKRRLVHDIMTKLWGLQRQEEVDKLGSCLVELKPEAYSLITHPTLGVTDILRVNTLEAGEGLTAQSGSIRLMARKSSVRAVLSVIDQAISSRKSRKIPIQHIRRGLLGSDVLNELSRITKTKIVHDASAKEIEVTWLDMEENASGVEDRADLVARLLQSPSAFAGEEQVVSRRFRVHADKMADVGKFVPHSQGRSLAWRDRMRSWSRLVLPTAVSDKKRFLKLDERIELPAPMVKDSEDGATNKMSATFGHIIHSEEGEARKKDDRRRRALAPVVPHPAAFSSVEGSGEPTSSSAVVITLAGQPGTHAPDLRLTLPDGNIEQATLKCIQPWFLKDVMIPDDVVDLRLVQQREFEIDVSEQAALQKFLQASNSEQLLAPSTTSIILPQRLAPKATAEHATPYTLSSIESVHTVSLAWKSHILQYTSSTSAFNGEKQELSIIADVGEVRAEFEESSKAWLSLLDQAVSGKFWDWNNGSDHVKELPEEGGEEWNEWLQSEMARDNGTSEYEIDGAAETDDVPLETLADEEGMAVIEEAVSEHQSLGETSKLVMPSDDVATSGNDALERGQKLSEEVEEALQLHQLMQGGQEGAASK</sequence>
<dbReference type="Proteomes" id="UP001055219">
    <property type="component" value="Unassembled WGS sequence"/>
</dbReference>
<evidence type="ECO:0000259" key="2">
    <source>
        <dbReference type="Pfam" id="PF20776"/>
    </source>
</evidence>
<dbReference type="OrthoDB" id="5392646at2759"/>
<dbReference type="GeneID" id="75833967"/>
<dbReference type="InterPro" id="IPR048400">
    <property type="entry name" value="SLS1_N"/>
</dbReference>
<feature type="domain" description="SLS1 second KH" evidence="3">
    <location>
        <begin position="387"/>
        <end position="448"/>
    </location>
</feature>
<reference evidence="5" key="1">
    <citation type="journal article" date="2021" name="J Fungi (Basel)">
        <title>Genomic and Metabolomic Analyses of the Marine Fungus Emericellopsis cladophorae: Insights into Saltwater Adaptability Mechanisms and Its Biosynthetic Potential.</title>
        <authorList>
            <person name="Goncalves M.F.M."/>
            <person name="Hilario S."/>
            <person name="Van de Peer Y."/>
            <person name="Esteves A.C."/>
            <person name="Alves A."/>
        </authorList>
    </citation>
    <scope>NUCLEOTIDE SEQUENCE</scope>
    <source>
        <strain evidence="5">MUM 19.33</strain>
    </source>
</reference>
<evidence type="ECO:0000313" key="6">
    <source>
        <dbReference type="Proteomes" id="UP001055219"/>
    </source>
</evidence>
<organism evidence="5 6">
    <name type="scientific">Emericellopsis cladophorae</name>
    <dbReference type="NCBI Taxonomy" id="2686198"/>
    <lineage>
        <taxon>Eukaryota</taxon>
        <taxon>Fungi</taxon>
        <taxon>Dikarya</taxon>
        <taxon>Ascomycota</taxon>
        <taxon>Pezizomycotina</taxon>
        <taxon>Sordariomycetes</taxon>
        <taxon>Hypocreomycetidae</taxon>
        <taxon>Hypocreales</taxon>
        <taxon>Bionectriaceae</taxon>
        <taxon>Emericellopsis</taxon>
    </lineage>
</organism>
<accession>A0A9Q0BBP9</accession>